<keyword evidence="2" id="KW-1185">Reference proteome</keyword>
<dbReference type="OrthoDB" id="7060651at2"/>
<dbReference type="EMBL" id="FNSO01000004">
    <property type="protein sequence ID" value="SED24857.1"/>
    <property type="molecule type" value="Genomic_DNA"/>
</dbReference>
<protein>
    <recommendedName>
        <fullName evidence="3">Immunity protein 50</fullName>
    </recommendedName>
</protein>
<proteinExistence type="predicted"/>
<evidence type="ECO:0000313" key="2">
    <source>
        <dbReference type="Proteomes" id="UP000199622"/>
    </source>
</evidence>
<name>A0A1H4Z4I3_9PSEU</name>
<accession>A0A1H4Z4I3</accession>
<dbReference type="AlphaFoldDB" id="A0A1H4Z4I3"/>
<reference evidence="2" key="1">
    <citation type="submission" date="2016-10" db="EMBL/GenBank/DDBJ databases">
        <authorList>
            <person name="Varghese N."/>
            <person name="Submissions S."/>
        </authorList>
    </citation>
    <scope>NUCLEOTIDE SEQUENCE [LARGE SCALE GENOMIC DNA]</scope>
    <source>
        <strain evidence="2">DSM 44544</strain>
    </source>
</reference>
<dbReference type="Proteomes" id="UP000199622">
    <property type="component" value="Unassembled WGS sequence"/>
</dbReference>
<sequence length="159" mass="18313">MTDLSGLSKAVWTDADFPQMGWHDSHVHAAALVETEDDLPPDRLVLDLDYIVRWVEPARREKHFTFWIAPATLVFDEAWDITGNLGPLHDGLELSEVHRLDPPDDKPYPAWHLEGHEFDLKFRARGFRQYFRRPPQHVGRQVLTMAQRGGLSFAEQAFG</sequence>
<evidence type="ECO:0000313" key="1">
    <source>
        <dbReference type="EMBL" id="SED24857.1"/>
    </source>
</evidence>
<evidence type="ECO:0008006" key="3">
    <source>
        <dbReference type="Google" id="ProtNLM"/>
    </source>
</evidence>
<dbReference type="RefSeq" id="WP_091315619.1">
    <property type="nucleotide sequence ID" value="NZ_FNSO01000004.1"/>
</dbReference>
<dbReference type="STRING" id="208445.SAMN04489727_7075"/>
<organism evidence="1 2">
    <name type="scientific">Amycolatopsis tolypomycina</name>
    <dbReference type="NCBI Taxonomy" id="208445"/>
    <lineage>
        <taxon>Bacteria</taxon>
        <taxon>Bacillati</taxon>
        <taxon>Actinomycetota</taxon>
        <taxon>Actinomycetes</taxon>
        <taxon>Pseudonocardiales</taxon>
        <taxon>Pseudonocardiaceae</taxon>
        <taxon>Amycolatopsis</taxon>
    </lineage>
</organism>
<gene>
    <name evidence="1" type="ORF">SAMN04489727_7075</name>
</gene>